<evidence type="ECO:0000313" key="2">
    <source>
        <dbReference type="EMBL" id="GFH19297.1"/>
    </source>
</evidence>
<evidence type="ECO:0000259" key="1">
    <source>
        <dbReference type="Pfam" id="PF12706"/>
    </source>
</evidence>
<dbReference type="SUPFAM" id="SSF56281">
    <property type="entry name" value="Metallo-hydrolase/oxidoreductase"/>
    <property type="match status" value="1"/>
</dbReference>
<feature type="domain" description="Metallo-beta-lactamase" evidence="1">
    <location>
        <begin position="2"/>
        <end position="94"/>
    </location>
</feature>
<dbReference type="PANTHER" id="PTHR15032">
    <property type="entry name" value="N-ACYL-PHOSPHATIDYLETHANOLAMINE-HYDROLYZING PHOSPHOLIPASE D"/>
    <property type="match status" value="1"/>
</dbReference>
<keyword evidence="3" id="KW-1185">Reference proteome</keyword>
<dbReference type="GO" id="GO:0005737">
    <property type="term" value="C:cytoplasm"/>
    <property type="evidence" value="ECO:0007669"/>
    <property type="project" value="TreeGrafter"/>
</dbReference>
<comment type="caution">
    <text evidence="2">The sequence shown here is derived from an EMBL/GenBank/DDBJ whole genome shotgun (WGS) entry which is preliminary data.</text>
</comment>
<evidence type="ECO:0000313" key="3">
    <source>
        <dbReference type="Proteomes" id="UP000485058"/>
    </source>
</evidence>
<feature type="non-terminal residue" evidence="2">
    <location>
        <position position="136"/>
    </location>
</feature>
<dbReference type="AlphaFoldDB" id="A0A699Z9G9"/>
<dbReference type="Proteomes" id="UP000485058">
    <property type="component" value="Unassembled WGS sequence"/>
</dbReference>
<dbReference type="Pfam" id="PF12706">
    <property type="entry name" value="Lactamase_B_2"/>
    <property type="match status" value="1"/>
</dbReference>
<organism evidence="2 3">
    <name type="scientific">Haematococcus lacustris</name>
    <name type="common">Green alga</name>
    <name type="synonym">Haematococcus pluvialis</name>
    <dbReference type="NCBI Taxonomy" id="44745"/>
    <lineage>
        <taxon>Eukaryota</taxon>
        <taxon>Viridiplantae</taxon>
        <taxon>Chlorophyta</taxon>
        <taxon>core chlorophytes</taxon>
        <taxon>Chlorophyceae</taxon>
        <taxon>CS clade</taxon>
        <taxon>Chlamydomonadales</taxon>
        <taxon>Haematococcaceae</taxon>
        <taxon>Haematococcus</taxon>
    </lineage>
</organism>
<dbReference type="InterPro" id="IPR036866">
    <property type="entry name" value="RibonucZ/Hydroxyglut_hydro"/>
</dbReference>
<dbReference type="PANTHER" id="PTHR15032:SF4">
    <property type="entry name" value="N-ACYL-PHOSPHATIDYLETHANOLAMINE-HYDROLYZING PHOSPHOLIPASE D"/>
    <property type="match status" value="1"/>
</dbReference>
<accession>A0A699Z9G9</accession>
<protein>
    <recommendedName>
        <fullName evidence="1">Metallo-beta-lactamase domain-containing protein</fullName>
    </recommendedName>
</protein>
<name>A0A699Z9G9_HAELA</name>
<feature type="non-terminal residue" evidence="2">
    <location>
        <position position="1"/>
    </location>
</feature>
<reference evidence="2 3" key="1">
    <citation type="submission" date="2020-02" db="EMBL/GenBank/DDBJ databases">
        <title>Draft genome sequence of Haematococcus lacustris strain NIES-144.</title>
        <authorList>
            <person name="Morimoto D."/>
            <person name="Nakagawa S."/>
            <person name="Yoshida T."/>
            <person name="Sawayama S."/>
        </authorList>
    </citation>
    <scope>NUCLEOTIDE SEQUENCE [LARGE SCALE GENOMIC DNA]</scope>
    <source>
        <strain evidence="2 3">NIES-144</strain>
    </source>
</reference>
<sequence length="136" mass="15557">MHWSARGVLDRCRTLWGSWAVTSQQPRLSFWFAGDTGYCPVFKEVRQRCGPFDLAAIPIGAYEPRWFMRPQHVNAEEGLAIHRDVGARVSLAIHCCTWALTDEALDEPPRRLHEALEESGCHRDEFVTVRHGEKVV</sequence>
<proteinExistence type="predicted"/>
<dbReference type="Gene3D" id="3.60.15.10">
    <property type="entry name" value="Ribonuclease Z/Hydroxyacylglutathione hydrolase-like"/>
    <property type="match status" value="1"/>
</dbReference>
<gene>
    <name evidence="2" type="ORF">HaLaN_16223</name>
</gene>
<dbReference type="EMBL" id="BLLF01001439">
    <property type="protein sequence ID" value="GFH19297.1"/>
    <property type="molecule type" value="Genomic_DNA"/>
</dbReference>
<dbReference type="InterPro" id="IPR001279">
    <property type="entry name" value="Metallo-B-lactamas"/>
</dbReference>